<evidence type="ECO:0000256" key="2">
    <source>
        <dbReference type="ARBA" id="ARBA00022669"/>
    </source>
</evidence>
<dbReference type="PROSITE" id="PS51910">
    <property type="entry name" value="GH18_2"/>
    <property type="match status" value="2"/>
</dbReference>
<dbReference type="PANTHER" id="PTHR11177">
    <property type="entry name" value="CHITINASE"/>
    <property type="match status" value="1"/>
</dbReference>
<evidence type="ECO:0000256" key="3">
    <source>
        <dbReference type="PROSITE-ProRule" id="PRU00261"/>
    </source>
</evidence>
<dbReference type="Gene3D" id="3.30.60.10">
    <property type="entry name" value="Endochitinase-like"/>
    <property type="match status" value="2"/>
</dbReference>
<dbReference type="GO" id="GO:0008061">
    <property type="term" value="F:chitin binding"/>
    <property type="evidence" value="ECO:0007669"/>
    <property type="project" value="UniProtKB-UniRule"/>
</dbReference>
<dbReference type="OrthoDB" id="73875at2759"/>
<keyword evidence="3" id="KW-1015">Disulfide bond</keyword>
<feature type="signal peptide" evidence="4">
    <location>
        <begin position="1"/>
        <end position="20"/>
    </location>
</feature>
<reference evidence="7 8" key="2">
    <citation type="journal article" date="2013" name="IMA Fungus">
        <title>IMA Genome-F 1: Ceratocystis fimbriata: Draft nuclear genome sequence for the plant pathogen, Ceratocystis fimbriata.</title>
        <authorList>
            <person name="Wilken P.M."/>
            <person name="Steenkamp E.T."/>
            <person name="Wingfield M.J."/>
            <person name="de Beer Z.W."/>
            <person name="Wingfield B.D."/>
        </authorList>
    </citation>
    <scope>NUCLEOTIDE SEQUENCE [LARGE SCALE GENOMIC DNA]</scope>
    <source>
        <strain evidence="7 8">CBS 114723</strain>
    </source>
</reference>
<feature type="domain" description="Chitin-binding type-1" evidence="5">
    <location>
        <begin position="321"/>
        <end position="363"/>
    </location>
</feature>
<feature type="chain" id="PRO_5011999268" description="chitinase" evidence="4">
    <location>
        <begin position="21"/>
        <end position="894"/>
    </location>
</feature>
<evidence type="ECO:0000313" key="7">
    <source>
        <dbReference type="EMBL" id="PHH54429.1"/>
    </source>
</evidence>
<dbReference type="Pfam" id="PF00704">
    <property type="entry name" value="Glyco_hydro_18"/>
    <property type="match status" value="2"/>
</dbReference>
<sequence length="894" mass="97366">MVRVSLLASVLAAWAATAVASSEPSSSDGAGGSDAARYILYFDKWHTSILPNKTMTTNITHVIMAFAEPLAFTTDPIGEYEPHMELDKVRQMFDENVKISMAIGGWGFTVGFSEGVRSPETRALYAKNIADTVKRLGYDGVDIVIDWEYPGGHGADSKQAPINPSEAEAYPLLLAEIKKAIGDKELSIAVPGLERDMIAYTAENVHSINAVVDYVNVMTYDLLNRRDIVSGHHSGIKNSLAAIDTYIERGFPASKLNLGIRFYAKYFTLKDPKSCTQAIGCPLVLAERHDGTDAGTSGFLTFEPSSFLTVVDTSMLTLSTDNTCGMDKGYTCGNRCCSRWGFCGTYDSFCGVGCQPNYGRCHPVTVGPKALAESFKEAFENGIEDVENGGQWYVDRQASLFWTWDTPALVERKFAEIIAARGLGGIMAWSLAEDSYDWRLLAAMQKGVEKMGLVYSKSISASTKPSSSSNTGGSRAPRYVMYFDKWHTANLPNNTMTAGITNVIMAFGEPEAFITDSSGWELSHMELDEVREMFDENVKVSLAIGGWGYNAGLREGARTPESRALYAKNIAATIEEFGYDGVEIDWLYPGGNGEDYKQVPNDPSEVEAYPLLLAEIKKAIGDKELSIAVPGLGRDMMAYTAEKVPSINAVVDYVNVLTYDLLNRRDTVSGHHSGIKNSLAAIDTYIERGFPASKLTLGIGFFAKYFTLQDPKSCTQAIGCPLVLAETEYGADTGTSGVQTFEDCSFPVVNAPQLITVPSPDYTCGGPNRYTCGENCCSQGGWCGTTSGHCGLGCQPLFGRCDNANRIKPVAESFLEAMQNGIEDTENGGQWYVDTESGLFWTWDTPALVDRKFAEIIVARGLGGVSGWSLAEDSHDWRLLSAVQRGVRNINLID</sequence>
<dbReference type="GO" id="GO:0006032">
    <property type="term" value="P:chitin catabolic process"/>
    <property type="evidence" value="ECO:0007669"/>
    <property type="project" value="TreeGrafter"/>
</dbReference>
<dbReference type="InterPro" id="IPR001002">
    <property type="entry name" value="Chitin-bd_1"/>
</dbReference>
<protein>
    <recommendedName>
        <fullName evidence="1">chitinase</fullName>
        <ecNumber evidence="1">3.2.1.14</ecNumber>
    </recommendedName>
</protein>
<keyword evidence="8" id="KW-1185">Reference proteome</keyword>
<feature type="disulfide bond" evidence="3">
    <location>
        <begin position="776"/>
        <end position="790"/>
    </location>
</feature>
<dbReference type="Proteomes" id="UP000222788">
    <property type="component" value="Unassembled WGS sequence"/>
</dbReference>
<comment type="caution">
    <text evidence="3">Lacks conserved residue(s) required for the propagation of feature annotation.</text>
</comment>
<dbReference type="STRING" id="1035309.A0A2C5X040"/>
<dbReference type="SMART" id="SM00636">
    <property type="entry name" value="Glyco_18"/>
    <property type="match status" value="2"/>
</dbReference>
<reference evidence="7 8" key="1">
    <citation type="journal article" date="2013" name="Fungal Biol.">
        <title>Analysis of microsatellite markers in the genome of the plant pathogen Ceratocystis fimbriata.</title>
        <authorList>
            <person name="Simpson M.C."/>
            <person name="Wilken P.M."/>
            <person name="Coetzee M.P."/>
            <person name="Wingfield M.J."/>
            <person name="Wingfield B.D."/>
        </authorList>
    </citation>
    <scope>NUCLEOTIDE SEQUENCE [LARGE SCALE GENOMIC DNA]</scope>
    <source>
        <strain evidence="7 8">CBS 114723</strain>
    </source>
</reference>
<feature type="domain" description="GH18" evidence="6">
    <location>
        <begin position="36"/>
        <end position="451"/>
    </location>
</feature>
<dbReference type="PROSITE" id="PS50941">
    <property type="entry name" value="CHIT_BIND_I_2"/>
    <property type="match status" value="2"/>
</dbReference>
<dbReference type="SMART" id="SM00270">
    <property type="entry name" value="ChtBD1"/>
    <property type="match status" value="2"/>
</dbReference>
<name>A0A2C5X040_9PEZI</name>
<comment type="caution">
    <text evidence="7">The sequence shown here is derived from an EMBL/GenBank/DDBJ whole genome shotgun (WGS) entry which is preliminary data.</text>
</comment>
<dbReference type="PANTHER" id="PTHR11177:SF337">
    <property type="entry name" value="CHITINASE"/>
    <property type="match status" value="1"/>
</dbReference>
<dbReference type="GO" id="GO:0008843">
    <property type="term" value="F:endochitinase activity"/>
    <property type="evidence" value="ECO:0007669"/>
    <property type="project" value="UniProtKB-EC"/>
</dbReference>
<dbReference type="AlphaFoldDB" id="A0A2C5X040"/>
<accession>A0A2C5X040</accession>
<evidence type="ECO:0000313" key="8">
    <source>
        <dbReference type="Proteomes" id="UP000222788"/>
    </source>
</evidence>
<evidence type="ECO:0000256" key="4">
    <source>
        <dbReference type="SAM" id="SignalP"/>
    </source>
</evidence>
<dbReference type="InterPro" id="IPR011583">
    <property type="entry name" value="Chitinase_II/V-like_cat"/>
</dbReference>
<feature type="disulfide bond" evidence="3">
    <location>
        <begin position="336"/>
        <end position="350"/>
    </location>
</feature>
<keyword evidence="2 3" id="KW-0147">Chitin-binding</keyword>
<gene>
    <name evidence="7" type="primary">CTS1</name>
    <name evidence="7" type="ORF">CFIMG_002587RA</name>
</gene>
<evidence type="ECO:0000259" key="6">
    <source>
        <dbReference type="PROSITE" id="PS51910"/>
    </source>
</evidence>
<evidence type="ECO:0000256" key="1">
    <source>
        <dbReference type="ARBA" id="ARBA00012729"/>
    </source>
</evidence>
<proteinExistence type="predicted"/>
<dbReference type="EMBL" id="APWK03000027">
    <property type="protein sequence ID" value="PHH54429.1"/>
    <property type="molecule type" value="Genomic_DNA"/>
</dbReference>
<dbReference type="CDD" id="cd11618">
    <property type="entry name" value="ChtBD1_1"/>
    <property type="match status" value="2"/>
</dbReference>
<dbReference type="InterPro" id="IPR017853">
    <property type="entry name" value="GH"/>
</dbReference>
<keyword evidence="4" id="KW-0732">Signal</keyword>
<feature type="domain" description="GH18" evidence="6">
    <location>
        <begin position="477"/>
        <end position="890"/>
    </location>
</feature>
<dbReference type="SUPFAM" id="SSF51445">
    <property type="entry name" value="(Trans)glycosidases"/>
    <property type="match status" value="2"/>
</dbReference>
<evidence type="ECO:0000259" key="5">
    <source>
        <dbReference type="PROSITE" id="PS50941"/>
    </source>
</evidence>
<dbReference type="SUPFAM" id="SSF57016">
    <property type="entry name" value="Plant lectins/antimicrobial peptides"/>
    <property type="match status" value="2"/>
</dbReference>
<dbReference type="InterPro" id="IPR036861">
    <property type="entry name" value="Endochitinase-like_sf"/>
</dbReference>
<feature type="domain" description="Chitin-binding type-1" evidence="5">
    <location>
        <begin position="761"/>
        <end position="803"/>
    </location>
</feature>
<dbReference type="Gene3D" id="3.20.20.80">
    <property type="entry name" value="Glycosidases"/>
    <property type="match status" value="2"/>
</dbReference>
<dbReference type="InterPro" id="IPR001223">
    <property type="entry name" value="Glyco_hydro18_cat"/>
</dbReference>
<dbReference type="GO" id="GO:0005576">
    <property type="term" value="C:extracellular region"/>
    <property type="evidence" value="ECO:0007669"/>
    <property type="project" value="TreeGrafter"/>
</dbReference>
<dbReference type="InterPro" id="IPR050314">
    <property type="entry name" value="Glycosyl_Hydrlase_18"/>
</dbReference>
<organism evidence="7 8">
    <name type="scientific">Ceratocystis fimbriata CBS 114723</name>
    <dbReference type="NCBI Taxonomy" id="1035309"/>
    <lineage>
        <taxon>Eukaryota</taxon>
        <taxon>Fungi</taxon>
        <taxon>Dikarya</taxon>
        <taxon>Ascomycota</taxon>
        <taxon>Pezizomycotina</taxon>
        <taxon>Sordariomycetes</taxon>
        <taxon>Hypocreomycetidae</taxon>
        <taxon>Microascales</taxon>
        <taxon>Ceratocystidaceae</taxon>
        <taxon>Ceratocystis</taxon>
    </lineage>
</organism>
<dbReference type="EC" id="3.2.1.14" evidence="1"/>
<dbReference type="GO" id="GO:0005975">
    <property type="term" value="P:carbohydrate metabolic process"/>
    <property type="evidence" value="ECO:0007669"/>
    <property type="project" value="InterPro"/>
</dbReference>